<dbReference type="InterPro" id="IPR015890">
    <property type="entry name" value="Chorismate_C"/>
</dbReference>
<dbReference type="Proteomes" id="UP000750197">
    <property type="component" value="Unassembled WGS sequence"/>
</dbReference>
<sequence length="439" mass="49544">MIVKECDRKLNPLSLFSRLLSSCRECFLLESATGPAHSARYSFLGASPVSVALYRKGYITFESRTVRQRIDEFLKETIPPSRGRAVHPYPYTGGLVGYFSYDTIRSFEKLPDLHRESPFPDAELGFFEDGFVFDHRSGRMSYFTHSDDREKEMTGNDASAEEMSFGKLTAQPSKEAYLSAVERAKEYIVEGDIFQVVLSRRVVVERMRGLLEFYSALRAINPSPYMYFVKFGDRVVIGSSPETLVRVEGRRITTYPIAGTKPVGRNEMENRRLRRELLSSEKERAEHNMLVDLARNDVGRVSSFGSVSVPEYMKVEKYSHVQHIVSRVEGTLRPGSTPADALFSIFPAGTVSGAPKVRAMEIIEELEKFRRGPYAGAVGYYSLNGCLDSAISIRTLFCNRGKAFLQAGGGIVYDSVPEMEFQETENKMGALLSVYRRER</sequence>
<dbReference type="Pfam" id="PF00425">
    <property type="entry name" value="Chorismate_bind"/>
    <property type="match status" value="1"/>
</dbReference>
<evidence type="ECO:0000256" key="4">
    <source>
        <dbReference type="ARBA" id="ARBA00022822"/>
    </source>
</evidence>
<comment type="catalytic activity">
    <reaction evidence="6">
        <text>chorismate + L-glutamine = anthranilate + pyruvate + L-glutamate + H(+)</text>
        <dbReference type="Rhea" id="RHEA:21732"/>
        <dbReference type="ChEBI" id="CHEBI:15361"/>
        <dbReference type="ChEBI" id="CHEBI:15378"/>
        <dbReference type="ChEBI" id="CHEBI:16567"/>
        <dbReference type="ChEBI" id="CHEBI:29748"/>
        <dbReference type="ChEBI" id="CHEBI:29985"/>
        <dbReference type="ChEBI" id="CHEBI:58359"/>
        <dbReference type="EC" id="4.1.3.27"/>
    </reaction>
</comment>
<keyword evidence="5" id="KW-0057">Aromatic amino acid biosynthesis</keyword>
<dbReference type="EC" id="4.1.3.27" evidence="3"/>
<protein>
    <recommendedName>
        <fullName evidence="3">anthranilate synthase</fullName>
        <ecNumber evidence="3">4.1.3.27</ecNumber>
    </recommendedName>
</protein>
<feature type="domain" description="Chorismate-utilising enzyme C-terminal" evidence="7">
    <location>
        <begin position="174"/>
        <end position="427"/>
    </location>
</feature>
<dbReference type="PRINTS" id="PR00095">
    <property type="entry name" value="ANTSNTHASEI"/>
</dbReference>
<dbReference type="GO" id="GO:0004049">
    <property type="term" value="F:anthranilate synthase activity"/>
    <property type="evidence" value="ECO:0007669"/>
    <property type="project" value="UniProtKB-EC"/>
</dbReference>
<gene>
    <name evidence="9" type="ORF">J9259_04075</name>
    <name evidence="10" type="ORF">KIY12_03890</name>
</gene>
<dbReference type="InterPro" id="IPR006805">
    <property type="entry name" value="Anth_synth_I_N"/>
</dbReference>
<dbReference type="PANTHER" id="PTHR11236">
    <property type="entry name" value="AMINOBENZOATE/ANTHRANILATE SYNTHASE"/>
    <property type="match status" value="1"/>
</dbReference>
<dbReference type="InterPro" id="IPR005801">
    <property type="entry name" value="ADC_synthase"/>
</dbReference>
<evidence type="ECO:0000256" key="3">
    <source>
        <dbReference type="ARBA" id="ARBA00012266"/>
    </source>
</evidence>
<dbReference type="EMBL" id="JAGVSJ010000007">
    <property type="protein sequence ID" value="MBX8631683.1"/>
    <property type="molecule type" value="Genomic_DNA"/>
</dbReference>
<dbReference type="Gene3D" id="3.60.120.10">
    <property type="entry name" value="Anthranilate synthase"/>
    <property type="match status" value="1"/>
</dbReference>
<dbReference type="UniPathway" id="UPA00035">
    <property type="reaction ID" value="UER00040"/>
</dbReference>
<evidence type="ECO:0000256" key="5">
    <source>
        <dbReference type="ARBA" id="ARBA00023141"/>
    </source>
</evidence>
<evidence type="ECO:0000313" key="9">
    <source>
        <dbReference type="EMBL" id="MBX8631683.1"/>
    </source>
</evidence>
<evidence type="ECO:0000313" key="11">
    <source>
        <dbReference type="Proteomes" id="UP000750197"/>
    </source>
</evidence>
<keyword evidence="4" id="KW-0028">Amino-acid biosynthesis</keyword>
<comment type="pathway">
    <text evidence="1">Amino-acid biosynthesis; L-tryptophan biosynthesis; L-tryptophan from chorismate: step 1/5.</text>
</comment>
<accession>A0A8J7YN54</accession>
<evidence type="ECO:0000256" key="1">
    <source>
        <dbReference type="ARBA" id="ARBA00004873"/>
    </source>
</evidence>
<dbReference type="GO" id="GO:0000162">
    <property type="term" value="P:L-tryptophan biosynthetic process"/>
    <property type="evidence" value="ECO:0007669"/>
    <property type="project" value="UniProtKB-UniPathway"/>
</dbReference>
<feature type="domain" description="Anthranilate synthase component I N-terminal" evidence="8">
    <location>
        <begin position="10"/>
        <end position="139"/>
    </location>
</feature>
<dbReference type="AlphaFoldDB" id="A0A8J7YN54"/>
<comment type="similarity">
    <text evidence="2">Belongs to the anthranilate synthase component I family.</text>
</comment>
<dbReference type="InterPro" id="IPR019999">
    <property type="entry name" value="Anth_synth_I-like"/>
</dbReference>
<comment type="caution">
    <text evidence="10">The sequence shown here is derived from an EMBL/GenBank/DDBJ whole genome shotgun (WGS) entry which is preliminary data.</text>
</comment>
<reference evidence="10" key="1">
    <citation type="submission" date="2021-05" db="EMBL/GenBank/DDBJ databases">
        <title>Genomic insights into ecological role and evolution of a novel Thermoplasmata order Candidatus Sysuiplasmatales.</title>
        <authorList>
            <person name="Yuan Y."/>
        </authorList>
    </citation>
    <scope>NUCLEOTIDE SEQUENCE</scope>
    <source>
        <strain evidence="10">TUT19-bin139</strain>
        <strain evidence="9">YP2-bin.285</strain>
    </source>
</reference>
<organism evidence="10 11">
    <name type="scientific">Candidatus Sysuiplasma superficiale</name>
    <dbReference type="NCBI Taxonomy" id="2823368"/>
    <lineage>
        <taxon>Archaea</taxon>
        <taxon>Methanobacteriati</taxon>
        <taxon>Thermoplasmatota</taxon>
        <taxon>Thermoplasmata</taxon>
        <taxon>Candidatus Sysuiplasmatales</taxon>
        <taxon>Candidatus Sysuiplasmataceae</taxon>
        <taxon>Candidatus Sysuiplasma</taxon>
    </lineage>
</organism>
<dbReference type="Pfam" id="PF04715">
    <property type="entry name" value="Anth_synt_I_N"/>
    <property type="match status" value="1"/>
</dbReference>
<proteinExistence type="inferred from homology"/>
<dbReference type="PANTHER" id="PTHR11236:SF9">
    <property type="entry name" value="ANTHRANILATE SYNTHASE COMPONENT 1"/>
    <property type="match status" value="1"/>
</dbReference>
<evidence type="ECO:0000256" key="2">
    <source>
        <dbReference type="ARBA" id="ARBA00009562"/>
    </source>
</evidence>
<dbReference type="EMBL" id="JAHEAC010000023">
    <property type="protein sequence ID" value="MBX8643848.1"/>
    <property type="molecule type" value="Genomic_DNA"/>
</dbReference>
<evidence type="ECO:0000259" key="8">
    <source>
        <dbReference type="Pfam" id="PF04715"/>
    </source>
</evidence>
<name>A0A8J7YN54_9ARCH</name>
<evidence type="ECO:0000256" key="6">
    <source>
        <dbReference type="ARBA" id="ARBA00047683"/>
    </source>
</evidence>
<keyword evidence="4" id="KW-0822">Tryptophan biosynthesis</keyword>
<evidence type="ECO:0000313" key="10">
    <source>
        <dbReference type="EMBL" id="MBX8643848.1"/>
    </source>
</evidence>
<evidence type="ECO:0000259" key="7">
    <source>
        <dbReference type="Pfam" id="PF00425"/>
    </source>
</evidence>
<dbReference type="SUPFAM" id="SSF56322">
    <property type="entry name" value="ADC synthase"/>
    <property type="match status" value="1"/>
</dbReference>
<dbReference type="Proteomes" id="UP000716004">
    <property type="component" value="Unassembled WGS sequence"/>
</dbReference>